<organism evidence="7 9">
    <name type="scientific">Thalassovita autumnalis</name>
    <dbReference type="NCBI Taxonomy" id="2072972"/>
    <lineage>
        <taxon>Bacteria</taxon>
        <taxon>Pseudomonadati</taxon>
        <taxon>Pseudomonadota</taxon>
        <taxon>Alphaproteobacteria</taxon>
        <taxon>Rhodobacterales</taxon>
        <taxon>Roseobacteraceae</taxon>
        <taxon>Thalassovita</taxon>
    </lineage>
</organism>
<dbReference type="InterPro" id="IPR003439">
    <property type="entry name" value="ABC_transporter-like_ATP-bd"/>
</dbReference>
<dbReference type="RefSeq" id="WP_058244704.1">
    <property type="nucleotide sequence ID" value="NZ_CYSB01000038.1"/>
</dbReference>
<dbReference type="EMBL" id="CYSB01000038">
    <property type="protein sequence ID" value="CUH69247.1"/>
    <property type="molecule type" value="Genomic_DNA"/>
</dbReference>
<dbReference type="Gene3D" id="3.40.50.300">
    <property type="entry name" value="P-loop containing nucleotide triphosphate hydrolases"/>
    <property type="match status" value="1"/>
</dbReference>
<proteinExistence type="inferred from homology"/>
<dbReference type="CDD" id="cd03214">
    <property type="entry name" value="ABC_Iron-Siderophores_B12_Hemin"/>
    <property type="match status" value="1"/>
</dbReference>
<dbReference type="Proteomes" id="UP000051086">
    <property type="component" value="Unassembled WGS sequence"/>
</dbReference>
<dbReference type="SUPFAM" id="SSF52540">
    <property type="entry name" value="P-loop containing nucleoside triphosphate hydrolases"/>
    <property type="match status" value="1"/>
</dbReference>
<keyword evidence="3" id="KW-0547">Nucleotide-binding</keyword>
<dbReference type="PANTHER" id="PTHR42794">
    <property type="entry name" value="HEMIN IMPORT ATP-BINDING PROTEIN HMUV"/>
    <property type="match status" value="1"/>
</dbReference>
<dbReference type="InterPro" id="IPR003593">
    <property type="entry name" value="AAA+_ATPase"/>
</dbReference>
<evidence type="ECO:0000256" key="1">
    <source>
        <dbReference type="ARBA" id="ARBA00005417"/>
    </source>
</evidence>
<keyword evidence="4 7" id="KW-0067">ATP-binding</keyword>
<keyword evidence="8" id="KW-1185">Reference proteome</keyword>
<dbReference type="Proteomes" id="UP000051887">
    <property type="component" value="Unassembled WGS sequence"/>
</dbReference>
<gene>
    <name evidence="7" type="primary">fhuC</name>
    <name evidence="6" type="ORF">TL5118_03206</name>
    <name evidence="7" type="ORF">TL5120_03362</name>
</gene>
<dbReference type="OrthoDB" id="9805601at2"/>
<comment type="similarity">
    <text evidence="1">Belongs to the ABC transporter superfamily.</text>
</comment>
<dbReference type="Pfam" id="PF00005">
    <property type="entry name" value="ABC_tran"/>
    <property type="match status" value="1"/>
</dbReference>
<protein>
    <submittedName>
        <fullName evidence="7">Iron(3+)-hydroxamate import ATP-binding protein FhuC</fullName>
        <ecNumber evidence="7">3.6.3.34</ecNumber>
    </submittedName>
</protein>
<keyword evidence="2" id="KW-0813">Transport</keyword>
<evidence type="ECO:0000313" key="6">
    <source>
        <dbReference type="EMBL" id="CUH69247.1"/>
    </source>
</evidence>
<dbReference type="FunFam" id="3.40.50.300:FF:000134">
    <property type="entry name" value="Iron-enterobactin ABC transporter ATP-binding protein"/>
    <property type="match status" value="1"/>
</dbReference>
<reference evidence="7 9" key="1">
    <citation type="submission" date="2015-09" db="EMBL/GenBank/DDBJ databases">
        <authorList>
            <consortium name="Swine Surveillance"/>
        </authorList>
    </citation>
    <scope>NUCLEOTIDE SEQUENCE [LARGE SCALE GENOMIC DNA]</scope>
    <source>
        <strain evidence="7 9">5120</strain>
    </source>
</reference>
<evidence type="ECO:0000313" key="9">
    <source>
        <dbReference type="Proteomes" id="UP000051887"/>
    </source>
</evidence>
<evidence type="ECO:0000256" key="3">
    <source>
        <dbReference type="ARBA" id="ARBA00022741"/>
    </source>
</evidence>
<name>A0A0P1FLY5_9RHOB</name>
<dbReference type="GO" id="GO:0005524">
    <property type="term" value="F:ATP binding"/>
    <property type="evidence" value="ECO:0007669"/>
    <property type="project" value="UniProtKB-KW"/>
</dbReference>
<dbReference type="InterPro" id="IPR017871">
    <property type="entry name" value="ABC_transporter-like_CS"/>
</dbReference>
<feature type="domain" description="ABC transporter" evidence="5">
    <location>
        <begin position="5"/>
        <end position="239"/>
    </location>
</feature>
<evidence type="ECO:0000256" key="4">
    <source>
        <dbReference type="ARBA" id="ARBA00022840"/>
    </source>
</evidence>
<accession>A0A0P1FLY5</accession>
<evidence type="ECO:0000259" key="5">
    <source>
        <dbReference type="PROSITE" id="PS50893"/>
    </source>
</evidence>
<evidence type="ECO:0000313" key="7">
    <source>
        <dbReference type="EMBL" id="CUH73551.1"/>
    </source>
</evidence>
<dbReference type="AlphaFoldDB" id="A0A0P1FLY5"/>
<dbReference type="PANTHER" id="PTHR42794:SF2">
    <property type="entry name" value="ABC TRANSPORTER ATP-BINDING PROTEIN"/>
    <property type="match status" value="1"/>
</dbReference>
<sequence>MSARLAVENVTWGPRKRSPLVLQDTSFDLPAGQVLGIVGPNGAGKTTLLRLIYGYNRPSSGQVLIDGQSTSKMPPRALARKVAAVLQEQPTDFALSVREIVALGRVPHRLGLSTPGRKDDEVVAAALSRMDLQGFADRTLSTLSGGERQRVMVARALAQEPQILVLDEPTNHLDIRHQLEVLQLIRDLDLTIVTSLHDLNLAGAVCDQVLVLKRGQVQSYGPPQSALGEILVSETFAVDAKREELSLSRRSHLSFQLPNELS</sequence>
<dbReference type="InterPro" id="IPR027417">
    <property type="entry name" value="P-loop_NTPase"/>
</dbReference>
<reference evidence="6 8" key="2">
    <citation type="submission" date="2015-09" db="EMBL/GenBank/DDBJ databases">
        <authorList>
            <person name="Rodrigo-Torres L."/>
            <person name="Arahal D.R."/>
        </authorList>
    </citation>
    <scope>NUCLEOTIDE SEQUENCE [LARGE SCALE GENOMIC DNA]</scope>
    <source>
        <strain evidence="6 8">CECT 5118</strain>
    </source>
</reference>
<keyword evidence="7" id="KW-0378">Hydrolase</keyword>
<evidence type="ECO:0000313" key="8">
    <source>
        <dbReference type="Proteomes" id="UP000051086"/>
    </source>
</evidence>
<dbReference type="PROSITE" id="PS00211">
    <property type="entry name" value="ABC_TRANSPORTER_1"/>
    <property type="match status" value="1"/>
</dbReference>
<dbReference type="EC" id="3.6.3.34" evidence="7"/>
<dbReference type="GO" id="GO:0016887">
    <property type="term" value="F:ATP hydrolysis activity"/>
    <property type="evidence" value="ECO:0007669"/>
    <property type="project" value="InterPro"/>
</dbReference>
<dbReference type="EMBL" id="CYSC01000041">
    <property type="protein sequence ID" value="CUH73551.1"/>
    <property type="molecule type" value="Genomic_DNA"/>
</dbReference>
<dbReference type="PROSITE" id="PS50893">
    <property type="entry name" value="ABC_TRANSPORTER_2"/>
    <property type="match status" value="1"/>
</dbReference>
<dbReference type="SMART" id="SM00382">
    <property type="entry name" value="AAA"/>
    <property type="match status" value="1"/>
</dbReference>
<evidence type="ECO:0000256" key="2">
    <source>
        <dbReference type="ARBA" id="ARBA00022448"/>
    </source>
</evidence>